<evidence type="ECO:0000313" key="2">
    <source>
        <dbReference type="EMBL" id="HHP67646.1"/>
    </source>
</evidence>
<comment type="caution">
    <text evidence="2">The sequence shown here is derived from an EMBL/GenBank/DDBJ whole genome shotgun (WGS) entry which is preliminary data.</text>
</comment>
<evidence type="ECO:0000259" key="1">
    <source>
        <dbReference type="Pfam" id="PF12849"/>
    </source>
</evidence>
<sequence length="317" mass="34793">MNSVEYLDGGVPLDRVRLLELAALITAVFASGFAVGYEYRQAYDTAYPAITVKAATTTSLYQTGLLQVLLEDYRNTTGVNARFEILAKGSGEALRLLADGSACIGFVHAPSLELKFINSGSVERMAIFAYNEFVIVGPADDPADVKGAADAVDAFKRIYTAGEKGLARFVSRGDLSGTNVRELIIWNLTGLNPEGRPWYFKSAKGMAETLIMADDLRAYTLTDIGTFNSLRNQGRISGLVILLKDPKYLVNVYSLYLSKAKSCDNPVTWYVAFKLRDYVLNRGQDLIAEKFKGLFNPVRGSEGLVEKAWEELSKMGS</sequence>
<dbReference type="InterPro" id="IPR024370">
    <property type="entry name" value="PBP_domain"/>
</dbReference>
<dbReference type="PANTHER" id="PTHR37945:SF1">
    <property type="entry name" value="EXTRACELLULAR TUNGSTATE BINDING PROTEIN"/>
    <property type="match status" value="1"/>
</dbReference>
<dbReference type="Gene3D" id="3.40.190.10">
    <property type="entry name" value="Periplasmic binding protein-like II"/>
    <property type="match status" value="2"/>
</dbReference>
<dbReference type="SUPFAM" id="SSF53850">
    <property type="entry name" value="Periplasmic binding protein-like II"/>
    <property type="match status" value="1"/>
</dbReference>
<feature type="domain" description="PBP" evidence="1">
    <location>
        <begin position="53"/>
        <end position="261"/>
    </location>
</feature>
<dbReference type="AlphaFoldDB" id="A0A7J3XYA5"/>
<proteinExistence type="predicted"/>
<reference evidence="2" key="1">
    <citation type="journal article" date="2020" name="mSystems">
        <title>Genome- and Community-Level Interaction Insights into Carbon Utilization and Element Cycling Functions of Hydrothermarchaeota in Hydrothermal Sediment.</title>
        <authorList>
            <person name="Zhou Z."/>
            <person name="Liu Y."/>
            <person name="Xu W."/>
            <person name="Pan J."/>
            <person name="Luo Z.H."/>
            <person name="Li M."/>
        </authorList>
    </citation>
    <scope>NUCLEOTIDE SEQUENCE [LARGE SCALE GENOMIC DNA]</scope>
    <source>
        <strain evidence="2">SpSt-110</strain>
    </source>
</reference>
<dbReference type="PANTHER" id="PTHR37945">
    <property type="entry name" value="EXTRACELLULAR TUNGSTATE BINDING PROTEIN"/>
    <property type="match status" value="1"/>
</dbReference>
<gene>
    <name evidence="2" type="ORF">ENM60_02475</name>
</gene>
<accession>A0A7J3XYA5</accession>
<protein>
    <submittedName>
        <fullName evidence="2">Tungsten ABC transporter permease</fullName>
    </submittedName>
</protein>
<organism evidence="2">
    <name type="scientific">Thermogladius calderae</name>
    <dbReference type="NCBI Taxonomy" id="1200300"/>
    <lineage>
        <taxon>Archaea</taxon>
        <taxon>Thermoproteota</taxon>
        <taxon>Thermoprotei</taxon>
        <taxon>Desulfurococcales</taxon>
        <taxon>Desulfurococcaceae</taxon>
        <taxon>Thermogladius</taxon>
    </lineage>
</organism>
<dbReference type="InterPro" id="IPR052738">
    <property type="entry name" value="ABC-Tungstate_binding"/>
</dbReference>
<dbReference type="Pfam" id="PF12849">
    <property type="entry name" value="PBP_like_2"/>
    <property type="match status" value="1"/>
</dbReference>
<name>A0A7J3XYA5_9CREN</name>
<dbReference type="EMBL" id="DRYK01000033">
    <property type="protein sequence ID" value="HHP67646.1"/>
    <property type="molecule type" value="Genomic_DNA"/>
</dbReference>